<dbReference type="InterPro" id="IPR023772">
    <property type="entry name" value="DNA-bd_HTH_TetR-type_CS"/>
</dbReference>
<gene>
    <name evidence="8" type="ORF">GEV02_17350</name>
</gene>
<protein>
    <submittedName>
        <fullName evidence="8">TetR family transcriptional regulator</fullName>
    </submittedName>
</protein>
<accession>A0A6A7N4L6</accession>
<dbReference type="GO" id="GO:0000976">
    <property type="term" value="F:transcription cis-regulatory region binding"/>
    <property type="evidence" value="ECO:0007669"/>
    <property type="project" value="TreeGrafter"/>
</dbReference>
<proteinExistence type="predicted"/>
<dbReference type="PROSITE" id="PS01081">
    <property type="entry name" value="HTH_TETR_1"/>
    <property type="match status" value="1"/>
</dbReference>
<dbReference type="InterPro" id="IPR009057">
    <property type="entry name" value="Homeodomain-like_sf"/>
</dbReference>
<reference evidence="8 9" key="1">
    <citation type="submission" date="2019-10" db="EMBL/GenBank/DDBJ databases">
        <title>Two novel species isolated from a subtropical stream in China.</title>
        <authorList>
            <person name="Lu H."/>
        </authorList>
    </citation>
    <scope>NUCLEOTIDE SEQUENCE [LARGE SCALE GENOMIC DNA]</scope>
    <source>
        <strain evidence="8 9">FT29W</strain>
    </source>
</reference>
<keyword evidence="1" id="KW-0678">Repressor</keyword>
<comment type="caution">
    <text evidence="8">The sequence shown here is derived from an EMBL/GenBank/DDBJ whole genome shotgun (WGS) entry which is preliminary data.</text>
</comment>
<dbReference type="GO" id="GO:0003700">
    <property type="term" value="F:DNA-binding transcription factor activity"/>
    <property type="evidence" value="ECO:0007669"/>
    <property type="project" value="TreeGrafter"/>
</dbReference>
<feature type="domain" description="HTH tetR-type" evidence="7">
    <location>
        <begin position="26"/>
        <end position="86"/>
    </location>
</feature>
<dbReference type="PROSITE" id="PS50977">
    <property type="entry name" value="HTH_TETR_2"/>
    <property type="match status" value="1"/>
</dbReference>
<dbReference type="RefSeq" id="WP_152839165.1">
    <property type="nucleotide sequence ID" value="NZ_WHUG01000006.1"/>
</dbReference>
<dbReference type="AlphaFoldDB" id="A0A6A7N4L6"/>
<evidence type="ECO:0000313" key="9">
    <source>
        <dbReference type="Proteomes" id="UP000440498"/>
    </source>
</evidence>
<dbReference type="SUPFAM" id="SSF46689">
    <property type="entry name" value="Homeodomain-like"/>
    <property type="match status" value="1"/>
</dbReference>
<keyword evidence="9" id="KW-1185">Reference proteome</keyword>
<keyword evidence="3 5" id="KW-0238">DNA-binding</keyword>
<keyword evidence="2" id="KW-0805">Transcription regulation</keyword>
<dbReference type="PRINTS" id="PR00455">
    <property type="entry name" value="HTHTETR"/>
</dbReference>
<dbReference type="PANTHER" id="PTHR30055">
    <property type="entry name" value="HTH-TYPE TRANSCRIPTIONAL REGULATOR RUTR"/>
    <property type="match status" value="1"/>
</dbReference>
<dbReference type="Pfam" id="PF00440">
    <property type="entry name" value="TetR_N"/>
    <property type="match status" value="1"/>
</dbReference>
<organism evidence="8 9">
    <name type="scientific">Rugamonas aquatica</name>
    <dbReference type="NCBI Taxonomy" id="2743357"/>
    <lineage>
        <taxon>Bacteria</taxon>
        <taxon>Pseudomonadati</taxon>
        <taxon>Pseudomonadota</taxon>
        <taxon>Betaproteobacteria</taxon>
        <taxon>Burkholderiales</taxon>
        <taxon>Oxalobacteraceae</taxon>
        <taxon>Telluria group</taxon>
        <taxon>Rugamonas</taxon>
    </lineage>
</organism>
<evidence type="ECO:0000256" key="6">
    <source>
        <dbReference type="SAM" id="MobiDB-lite"/>
    </source>
</evidence>
<feature type="DNA-binding region" description="H-T-H motif" evidence="5">
    <location>
        <begin position="49"/>
        <end position="68"/>
    </location>
</feature>
<dbReference type="Gene3D" id="1.10.357.10">
    <property type="entry name" value="Tetracycline Repressor, domain 2"/>
    <property type="match status" value="1"/>
</dbReference>
<evidence type="ECO:0000256" key="4">
    <source>
        <dbReference type="ARBA" id="ARBA00023163"/>
    </source>
</evidence>
<name>A0A6A7N4L6_9BURK</name>
<evidence type="ECO:0000256" key="2">
    <source>
        <dbReference type="ARBA" id="ARBA00023015"/>
    </source>
</evidence>
<dbReference type="PANTHER" id="PTHR30055:SF234">
    <property type="entry name" value="HTH-TYPE TRANSCRIPTIONAL REGULATOR BETI"/>
    <property type="match status" value="1"/>
</dbReference>
<sequence>MNNSQSGKAAARRLTPRKTPSQPRSAQTVETILEGAAHILEQQGLEGYTTNAIAARAGVSIGSLYQYFPTKDAITAALIERESAGLVDEAGLALQDGDRRQALRRLIEIAVRYQLRRPKLARLLDVEQDRLSQLLPRSGSAAAMHAALAAFLGGWMGQGGAAAGAAASDVMALVSALTDVAGRRGSMPAAQLAAGIEGAVLGYLGLDRDA</sequence>
<feature type="region of interest" description="Disordered" evidence="6">
    <location>
        <begin position="1"/>
        <end position="25"/>
    </location>
</feature>
<evidence type="ECO:0000256" key="5">
    <source>
        <dbReference type="PROSITE-ProRule" id="PRU00335"/>
    </source>
</evidence>
<evidence type="ECO:0000256" key="3">
    <source>
        <dbReference type="ARBA" id="ARBA00023125"/>
    </source>
</evidence>
<dbReference type="EMBL" id="WHUG01000006">
    <property type="protein sequence ID" value="MQA39920.1"/>
    <property type="molecule type" value="Genomic_DNA"/>
</dbReference>
<evidence type="ECO:0000256" key="1">
    <source>
        <dbReference type="ARBA" id="ARBA00022491"/>
    </source>
</evidence>
<evidence type="ECO:0000313" key="8">
    <source>
        <dbReference type="EMBL" id="MQA39920.1"/>
    </source>
</evidence>
<dbReference type="Proteomes" id="UP000440498">
    <property type="component" value="Unassembled WGS sequence"/>
</dbReference>
<dbReference type="InterPro" id="IPR001647">
    <property type="entry name" value="HTH_TetR"/>
</dbReference>
<dbReference type="InterPro" id="IPR050109">
    <property type="entry name" value="HTH-type_TetR-like_transc_reg"/>
</dbReference>
<evidence type="ECO:0000259" key="7">
    <source>
        <dbReference type="PROSITE" id="PS50977"/>
    </source>
</evidence>
<keyword evidence="4" id="KW-0804">Transcription</keyword>